<comment type="caution">
    <text evidence="2">The sequence shown here is derived from an EMBL/GenBank/DDBJ whole genome shotgun (WGS) entry which is preliminary data.</text>
</comment>
<sequence>MTFTPKFDPKNTPDLTGKVAVVTGANVGIGLETAFFLASKNATVYMAARSEQRALAAIDQLQSRLKAIKVDTKIYYHHLDLGSIKGVRQSAEEFMAKEDKLDILVCNAGAMGSMWTPEFTYEPMFQTNHLGHFAFVTTLLPLIERTAAKTGDVRIVMTSSDALLVVKEIDYDAVSNRPANADAPRSIMTFKTFFDCYGRSKLANMWFAKELDRRIGDKGIWVNSPHPGFVGGTDLGLELNDVVPAFVRPIARAITRWTGMSWADGAKTQLYLVTSPEVPAHKIRGRYFSPRVSWFNYFKAPRDQKLAASYENEEEWKKLWDWSEEAVKKELAK</sequence>
<dbReference type="HOGENOM" id="CLU_010194_44_6_1"/>
<dbReference type="GO" id="GO:0016491">
    <property type="term" value="F:oxidoreductase activity"/>
    <property type="evidence" value="ECO:0007669"/>
    <property type="project" value="UniProtKB-KW"/>
</dbReference>
<reference evidence="2 3" key="1">
    <citation type="journal article" date="2013" name="PLoS Genet.">
        <title>Genomic mechanisms accounting for the adaptation to parasitism in nematode-trapping fungi.</title>
        <authorList>
            <person name="Meerupati T."/>
            <person name="Andersson K.M."/>
            <person name="Friman E."/>
            <person name="Kumar D."/>
            <person name="Tunlid A."/>
            <person name="Ahren D."/>
        </authorList>
    </citation>
    <scope>NUCLEOTIDE SEQUENCE [LARGE SCALE GENOMIC DNA]</scope>
    <source>
        <strain evidence="2 3">CBS 200.50</strain>
    </source>
</reference>
<name>S8AHJ3_DACHA</name>
<evidence type="ECO:0000313" key="2">
    <source>
        <dbReference type="EMBL" id="EPS42319.1"/>
    </source>
</evidence>
<dbReference type="AlphaFoldDB" id="S8AHJ3"/>
<dbReference type="OrthoDB" id="191139at2759"/>
<dbReference type="PRINTS" id="PR00081">
    <property type="entry name" value="GDHRDH"/>
</dbReference>
<dbReference type="Gene3D" id="3.40.50.720">
    <property type="entry name" value="NAD(P)-binding Rossmann-like Domain"/>
    <property type="match status" value="1"/>
</dbReference>
<dbReference type="PANTHER" id="PTHR43157:SF31">
    <property type="entry name" value="PHOSPHATIDYLINOSITOL-GLYCAN BIOSYNTHESIS CLASS F PROTEIN"/>
    <property type="match status" value="1"/>
</dbReference>
<evidence type="ECO:0000256" key="1">
    <source>
        <dbReference type="ARBA" id="ARBA00023002"/>
    </source>
</evidence>
<dbReference type="InterPro" id="IPR002347">
    <property type="entry name" value="SDR_fam"/>
</dbReference>
<accession>S8AHJ3</accession>
<dbReference type="Proteomes" id="UP000015100">
    <property type="component" value="Unassembled WGS sequence"/>
</dbReference>
<proteinExistence type="predicted"/>
<keyword evidence="3" id="KW-1185">Reference proteome</keyword>
<dbReference type="OMA" id="MECTEAG"/>
<dbReference type="Pfam" id="PF00106">
    <property type="entry name" value="adh_short"/>
    <property type="match status" value="1"/>
</dbReference>
<dbReference type="STRING" id="1284197.S8AHJ3"/>
<organism evidence="2 3">
    <name type="scientific">Dactylellina haptotyla (strain CBS 200.50)</name>
    <name type="common">Nematode-trapping fungus</name>
    <name type="synonym">Monacrosporium haptotylum</name>
    <dbReference type="NCBI Taxonomy" id="1284197"/>
    <lineage>
        <taxon>Eukaryota</taxon>
        <taxon>Fungi</taxon>
        <taxon>Dikarya</taxon>
        <taxon>Ascomycota</taxon>
        <taxon>Pezizomycotina</taxon>
        <taxon>Orbiliomycetes</taxon>
        <taxon>Orbiliales</taxon>
        <taxon>Orbiliaceae</taxon>
        <taxon>Dactylellina</taxon>
    </lineage>
</organism>
<dbReference type="SUPFAM" id="SSF51735">
    <property type="entry name" value="NAD(P)-binding Rossmann-fold domains"/>
    <property type="match status" value="1"/>
</dbReference>
<evidence type="ECO:0000313" key="3">
    <source>
        <dbReference type="Proteomes" id="UP000015100"/>
    </source>
</evidence>
<dbReference type="PANTHER" id="PTHR43157">
    <property type="entry name" value="PHOSPHATIDYLINOSITOL-GLYCAN BIOSYNTHESIS CLASS F PROTEIN-RELATED"/>
    <property type="match status" value="1"/>
</dbReference>
<dbReference type="InterPro" id="IPR036291">
    <property type="entry name" value="NAD(P)-bd_dom_sf"/>
</dbReference>
<gene>
    <name evidence="2" type="ORF">H072_3699</name>
</gene>
<dbReference type="EMBL" id="AQGS01000118">
    <property type="protein sequence ID" value="EPS42319.1"/>
    <property type="molecule type" value="Genomic_DNA"/>
</dbReference>
<protein>
    <recommendedName>
        <fullName evidence="4">NAD(P)-binding protein</fullName>
    </recommendedName>
</protein>
<reference evidence="3" key="2">
    <citation type="submission" date="2013-04" db="EMBL/GenBank/DDBJ databases">
        <title>Genomic mechanisms accounting for the adaptation to parasitism in nematode-trapping fungi.</title>
        <authorList>
            <person name="Ahren D.G."/>
        </authorList>
    </citation>
    <scope>NUCLEOTIDE SEQUENCE [LARGE SCALE GENOMIC DNA]</scope>
    <source>
        <strain evidence="3">CBS 200.50</strain>
    </source>
</reference>
<keyword evidence="1" id="KW-0560">Oxidoreductase</keyword>
<evidence type="ECO:0008006" key="4">
    <source>
        <dbReference type="Google" id="ProtNLM"/>
    </source>
</evidence>
<dbReference type="eggNOG" id="KOG1208">
    <property type="taxonomic scope" value="Eukaryota"/>
</dbReference>